<dbReference type="GO" id="GO:0032259">
    <property type="term" value="P:methylation"/>
    <property type="evidence" value="ECO:0007669"/>
    <property type="project" value="UniProtKB-KW"/>
</dbReference>
<dbReference type="InterPro" id="IPR050903">
    <property type="entry name" value="Bact_Chemotaxis_MeTrfase"/>
</dbReference>
<dbReference type="GO" id="GO:0008983">
    <property type="term" value="F:protein-glutamate O-methyltransferase activity"/>
    <property type="evidence" value="ECO:0007669"/>
    <property type="project" value="UniProtKB-EC"/>
</dbReference>
<gene>
    <name evidence="2" type="primary">cheR_16</name>
    <name evidence="2" type="ORF">GALL_495880</name>
</gene>
<accession>A0A1J5PBU6</accession>
<dbReference type="PANTHER" id="PTHR24422">
    <property type="entry name" value="CHEMOTAXIS PROTEIN METHYLTRANSFERASE"/>
    <property type="match status" value="1"/>
</dbReference>
<dbReference type="PANTHER" id="PTHR24422:SF8">
    <property type="entry name" value="CHEMOTAXIS PROTEIN"/>
    <property type="match status" value="1"/>
</dbReference>
<evidence type="ECO:0000259" key="1">
    <source>
        <dbReference type="PROSITE" id="PS50123"/>
    </source>
</evidence>
<organism evidence="2">
    <name type="scientific">mine drainage metagenome</name>
    <dbReference type="NCBI Taxonomy" id="410659"/>
    <lineage>
        <taxon>unclassified sequences</taxon>
        <taxon>metagenomes</taxon>
        <taxon>ecological metagenomes</taxon>
    </lineage>
</organism>
<dbReference type="Pfam" id="PF01739">
    <property type="entry name" value="CheR"/>
    <property type="match status" value="1"/>
</dbReference>
<dbReference type="InterPro" id="IPR022641">
    <property type="entry name" value="CheR_N"/>
</dbReference>
<dbReference type="InterPro" id="IPR022642">
    <property type="entry name" value="CheR_C"/>
</dbReference>
<dbReference type="SMART" id="SM00138">
    <property type="entry name" value="MeTrc"/>
    <property type="match status" value="1"/>
</dbReference>
<sequence length="285" mass="32778">MDRESEDFVKESPEADLEQIEVSLLTEAIYRRWGYDFRDYAPASLKRRILRIVELEGVASISALQERLLRDAPCMQRFIDQILVSVTSMFRDPGFYRAFRAEAIRLLKQHSSLRIWHAGCASGEEVYSMAIVLQQEGLLEHSRIYATDLDQIALNTAKNGIYPLSKMKEFTENYQASGGETAFSEYYQAGHGHAAMRADLSKNIVWAQHNLVTDASFNEFHLIVCRNVLIYFNTELQARVHRLLYESLADDGVLVLGRQETLQMTPHESCFRAIDSREKIFQRVT</sequence>
<dbReference type="PRINTS" id="PR00996">
    <property type="entry name" value="CHERMTFRASE"/>
</dbReference>
<dbReference type="EC" id="2.1.1.80" evidence="2"/>
<dbReference type="SUPFAM" id="SSF53335">
    <property type="entry name" value="S-adenosyl-L-methionine-dependent methyltransferases"/>
    <property type="match status" value="1"/>
</dbReference>
<dbReference type="PROSITE" id="PS50123">
    <property type="entry name" value="CHER"/>
    <property type="match status" value="1"/>
</dbReference>
<name>A0A1J5PBU6_9ZZZZ</name>
<dbReference type="AlphaFoldDB" id="A0A1J5PBU6"/>
<dbReference type="EMBL" id="MLJW01005090">
    <property type="protein sequence ID" value="OIQ68814.1"/>
    <property type="molecule type" value="Genomic_DNA"/>
</dbReference>
<proteinExistence type="predicted"/>
<dbReference type="InterPro" id="IPR029063">
    <property type="entry name" value="SAM-dependent_MTases_sf"/>
</dbReference>
<keyword evidence="2" id="KW-0808">Transferase</keyword>
<feature type="domain" description="CheR-type methyltransferase" evidence="1">
    <location>
        <begin position="10"/>
        <end position="285"/>
    </location>
</feature>
<evidence type="ECO:0000313" key="2">
    <source>
        <dbReference type="EMBL" id="OIQ68814.1"/>
    </source>
</evidence>
<dbReference type="Gene3D" id="3.40.50.150">
    <property type="entry name" value="Vaccinia Virus protein VP39"/>
    <property type="match status" value="1"/>
</dbReference>
<comment type="caution">
    <text evidence="2">The sequence shown here is derived from an EMBL/GenBank/DDBJ whole genome shotgun (WGS) entry which is preliminary data.</text>
</comment>
<dbReference type="InterPro" id="IPR000780">
    <property type="entry name" value="CheR_MeTrfase"/>
</dbReference>
<reference evidence="2" key="1">
    <citation type="submission" date="2016-10" db="EMBL/GenBank/DDBJ databases">
        <title>Sequence of Gallionella enrichment culture.</title>
        <authorList>
            <person name="Poehlein A."/>
            <person name="Muehling M."/>
            <person name="Daniel R."/>
        </authorList>
    </citation>
    <scope>NUCLEOTIDE SEQUENCE</scope>
</reference>
<dbReference type="Pfam" id="PF03705">
    <property type="entry name" value="CheR_N"/>
    <property type="match status" value="1"/>
</dbReference>
<protein>
    <submittedName>
        <fullName evidence="2">Chemotaxis protein methyltransferase</fullName>
        <ecNumber evidence="2">2.1.1.80</ecNumber>
    </submittedName>
</protein>
<keyword evidence="2" id="KW-0489">Methyltransferase</keyword>
<dbReference type="SUPFAM" id="SSF47757">
    <property type="entry name" value="Chemotaxis receptor methyltransferase CheR, N-terminal domain"/>
    <property type="match status" value="1"/>
</dbReference>